<keyword evidence="3" id="KW-1185">Reference proteome</keyword>
<name>A0A0M0HRP5_VIBNE</name>
<dbReference type="InterPro" id="IPR055705">
    <property type="entry name" value="DUF7281"/>
</dbReference>
<dbReference type="STRING" id="693.AKJ17_03445"/>
<evidence type="ECO:0000259" key="1">
    <source>
        <dbReference type="Pfam" id="PF23947"/>
    </source>
</evidence>
<evidence type="ECO:0000313" key="3">
    <source>
        <dbReference type="Proteomes" id="UP000037515"/>
    </source>
</evidence>
<reference evidence="3" key="1">
    <citation type="submission" date="2015-08" db="EMBL/GenBank/DDBJ databases">
        <title>Vibrio galatheae sp. nov., a novel member of the Vibrionaceae family isolated from the Solomon Islands.</title>
        <authorList>
            <person name="Giubergia S."/>
            <person name="Machado H."/>
            <person name="Mateiu R.V."/>
            <person name="Gram L."/>
        </authorList>
    </citation>
    <scope>NUCLEOTIDE SEQUENCE [LARGE SCALE GENOMIC DNA]</scope>
    <source>
        <strain evidence="3">DSM 19584</strain>
    </source>
</reference>
<dbReference type="OrthoDB" id="8564671at2"/>
<proteinExistence type="predicted"/>
<gene>
    <name evidence="2" type="ORF">AKJ17_03445</name>
</gene>
<dbReference type="RefSeq" id="WP_053394391.1">
    <property type="nucleotide sequence ID" value="NZ_LHPJ01000004.1"/>
</dbReference>
<accession>A0A0M0HRP5</accession>
<dbReference type="Proteomes" id="UP000037515">
    <property type="component" value="Unassembled WGS sequence"/>
</dbReference>
<protein>
    <recommendedName>
        <fullName evidence="1">DUF7281 domain-containing protein</fullName>
    </recommendedName>
</protein>
<organism evidence="2 3">
    <name type="scientific">Vibrio nereis</name>
    <dbReference type="NCBI Taxonomy" id="693"/>
    <lineage>
        <taxon>Bacteria</taxon>
        <taxon>Pseudomonadati</taxon>
        <taxon>Pseudomonadota</taxon>
        <taxon>Gammaproteobacteria</taxon>
        <taxon>Vibrionales</taxon>
        <taxon>Vibrionaceae</taxon>
        <taxon>Vibrio</taxon>
    </lineage>
</organism>
<dbReference type="PATRIC" id="fig|693.5.peg.695"/>
<dbReference type="Pfam" id="PF23947">
    <property type="entry name" value="DUF7281"/>
    <property type="match status" value="1"/>
</dbReference>
<feature type="domain" description="DUF7281" evidence="1">
    <location>
        <begin position="115"/>
        <end position="276"/>
    </location>
</feature>
<sequence length="287" mass="32015">MSKIIENITSGDLTRLKNIFVPAKIQHGASVVLTGVFQAFHQDYGIGKTSSGKLQLTPKDIRQIRKLIKEMSGFDILTDPIPSSRTEMAKYFPNEKLSTTPVKDKVVKVYGVLSTNINGKKYDLEDGMNLEVPLGGLRSIEHKQIVIVENYEAFSQFRIIQSNMSPNPLVVYRGDIEGGVISKEIAKRFPKVELVAWFDTDPSGISFALASGANYMLIPSISKQDLIEHGNPTLFEEQYRYWERVSKALPSKLEALISSVEKGITQESIVANNIPLVLHSFGKDLEK</sequence>
<dbReference type="AlphaFoldDB" id="A0A0M0HRP5"/>
<dbReference type="EMBL" id="LHPJ01000004">
    <property type="protein sequence ID" value="KOO04734.1"/>
    <property type="molecule type" value="Genomic_DNA"/>
</dbReference>
<evidence type="ECO:0000313" key="2">
    <source>
        <dbReference type="EMBL" id="KOO04734.1"/>
    </source>
</evidence>
<comment type="caution">
    <text evidence="2">The sequence shown here is derived from an EMBL/GenBank/DDBJ whole genome shotgun (WGS) entry which is preliminary data.</text>
</comment>